<evidence type="ECO:0000256" key="2">
    <source>
        <dbReference type="ARBA" id="ARBA00022898"/>
    </source>
</evidence>
<proteinExistence type="predicted"/>
<evidence type="ECO:0000313" key="5">
    <source>
        <dbReference type="EMBL" id="MCU7377202.1"/>
    </source>
</evidence>
<keyword evidence="6" id="KW-1185">Reference proteome</keyword>
<sequence>MNSNNITNAPYPKLIVDLKKLRHNIDVVLENCNQANISVCGAIKGFNGLPKAVEEFAQAGFSQLGTSRMRTIKELTMLGLNAKYLLLRVPMLSEADDVVKYADISLNSDLQVIRALNDAAAKAGTSHEVILMADLGDLREGFWDQEELASCAEVIETELDHIVLKGVGTNLGCYGSIKPTVAKMNDLISIAELVETRISRKLDIISGGATSSYVLVLDQSMPERINHLRIGEGILNNYDLPEIWGLDIENMYQDVFTFQAEVIEVRNKPSHPVGEICIDSFGRKPEYKDRGIRKRALLAAGKLDFTLDDKIFPKLEGAAVIGSSSDHMILDIEDCKEEVKVGDIVTFHISYPSMMYLSNDPYVNVIYK</sequence>
<keyword evidence="3" id="KW-0413">Isomerase</keyword>
<dbReference type="PANTHER" id="PTHR30511">
    <property type="entry name" value="ALANINE RACEMASE"/>
    <property type="match status" value="1"/>
</dbReference>
<organism evidence="5 6">
    <name type="scientific">Hominibacterium faecale</name>
    <dbReference type="NCBI Taxonomy" id="2839743"/>
    <lineage>
        <taxon>Bacteria</taxon>
        <taxon>Bacillati</taxon>
        <taxon>Bacillota</taxon>
        <taxon>Clostridia</taxon>
        <taxon>Peptostreptococcales</taxon>
        <taxon>Anaerovoracaceae</taxon>
        <taxon>Hominibacterium</taxon>
    </lineage>
</organism>
<evidence type="ECO:0000256" key="1">
    <source>
        <dbReference type="ARBA" id="ARBA00001933"/>
    </source>
</evidence>
<dbReference type="CDD" id="cd06815">
    <property type="entry name" value="PLPDE_III_AR_like_1"/>
    <property type="match status" value="1"/>
</dbReference>
<keyword evidence="2" id="KW-0663">Pyridoxal phosphate</keyword>
<dbReference type="RefSeq" id="WP_253020652.1">
    <property type="nucleotide sequence ID" value="NZ_JAOSHN010000001.1"/>
</dbReference>
<dbReference type="PANTHER" id="PTHR30511:SF3">
    <property type="entry name" value="LYSINE RACEMASE"/>
    <property type="match status" value="1"/>
</dbReference>
<dbReference type="GO" id="GO:0005829">
    <property type="term" value="C:cytosol"/>
    <property type="evidence" value="ECO:0007669"/>
    <property type="project" value="TreeGrafter"/>
</dbReference>
<dbReference type="InterPro" id="IPR001608">
    <property type="entry name" value="Ala_racemase_N"/>
</dbReference>
<dbReference type="Pfam" id="PF01168">
    <property type="entry name" value="Ala_racemase_N"/>
    <property type="match status" value="1"/>
</dbReference>
<evidence type="ECO:0000256" key="3">
    <source>
        <dbReference type="ARBA" id="ARBA00023235"/>
    </source>
</evidence>
<dbReference type="EMBL" id="JAOSHN010000001">
    <property type="protein sequence ID" value="MCU7377202.1"/>
    <property type="molecule type" value="Genomic_DNA"/>
</dbReference>
<dbReference type="AlphaFoldDB" id="A0A9J6QMQ1"/>
<dbReference type="Proteomes" id="UP001065549">
    <property type="component" value="Unassembled WGS sequence"/>
</dbReference>
<dbReference type="SUPFAM" id="SSF51419">
    <property type="entry name" value="PLP-binding barrel"/>
    <property type="match status" value="1"/>
</dbReference>
<comment type="cofactor">
    <cofactor evidence="1">
        <name>pyridoxal 5'-phosphate</name>
        <dbReference type="ChEBI" id="CHEBI:597326"/>
    </cofactor>
</comment>
<name>A0A9J6QMQ1_9FIRM</name>
<reference evidence="5" key="1">
    <citation type="submission" date="2022-09" db="EMBL/GenBank/DDBJ databases">
        <title>Culturomic study of gut microbiota in children with autism spectrum disorder.</title>
        <authorList>
            <person name="Efimov B.A."/>
            <person name="Chaplin A.V."/>
            <person name="Sokolova S.R."/>
            <person name="Pikina A.P."/>
            <person name="Korzhanova M."/>
            <person name="Belova V."/>
            <person name="Korostin D."/>
        </authorList>
    </citation>
    <scope>NUCLEOTIDE SEQUENCE</scope>
    <source>
        <strain evidence="5">ASD5510</strain>
    </source>
</reference>
<protein>
    <submittedName>
        <fullName evidence="5">Alanine/ornithine racemase family PLP-dependent enzyme</fullName>
    </submittedName>
</protein>
<dbReference type="InterPro" id="IPR029066">
    <property type="entry name" value="PLP-binding_barrel"/>
</dbReference>
<feature type="domain" description="Alanine racemase N-terminal" evidence="4">
    <location>
        <begin position="16"/>
        <end position="233"/>
    </location>
</feature>
<accession>A0A9J6QMQ1</accession>
<comment type="caution">
    <text evidence="5">The sequence shown here is derived from an EMBL/GenBank/DDBJ whole genome shotgun (WGS) entry which is preliminary data.</text>
</comment>
<dbReference type="InterPro" id="IPR000821">
    <property type="entry name" value="Ala_racemase"/>
</dbReference>
<evidence type="ECO:0000313" key="6">
    <source>
        <dbReference type="Proteomes" id="UP001065549"/>
    </source>
</evidence>
<dbReference type="GO" id="GO:0008784">
    <property type="term" value="F:alanine racemase activity"/>
    <property type="evidence" value="ECO:0007669"/>
    <property type="project" value="TreeGrafter"/>
</dbReference>
<evidence type="ECO:0000259" key="4">
    <source>
        <dbReference type="Pfam" id="PF01168"/>
    </source>
</evidence>
<dbReference type="Gene3D" id="3.20.20.10">
    <property type="entry name" value="Alanine racemase"/>
    <property type="match status" value="1"/>
</dbReference>
<gene>
    <name evidence="5" type="ORF">OBO34_02415</name>
</gene>
<dbReference type="GO" id="GO:0030170">
    <property type="term" value="F:pyridoxal phosphate binding"/>
    <property type="evidence" value="ECO:0007669"/>
    <property type="project" value="TreeGrafter"/>
</dbReference>